<dbReference type="PRINTS" id="PR00480">
    <property type="entry name" value="ASTACIN"/>
</dbReference>
<reference evidence="15" key="1">
    <citation type="submission" date="2013-12" db="EMBL/GenBank/DDBJ databases">
        <authorList>
            <person name="Aslett M."/>
        </authorList>
    </citation>
    <scope>NUCLEOTIDE SEQUENCE [LARGE SCALE GENOMIC DNA]</scope>
    <source>
        <strain evidence="15">Lindley</strain>
    </source>
</reference>
<evidence type="ECO:0000256" key="11">
    <source>
        <dbReference type="RuleBase" id="RU361183"/>
    </source>
</evidence>
<feature type="binding site" evidence="10">
    <location>
        <position position="359"/>
    </location>
    <ligand>
        <name>Zn(2+)</name>
        <dbReference type="ChEBI" id="CHEBI:29105"/>
        <note>catalytic</note>
    </ligand>
</feature>
<keyword evidence="8" id="KW-1015">Disulfide bond</keyword>
<dbReference type="Pfam" id="PF01549">
    <property type="entry name" value="ShK"/>
    <property type="match status" value="1"/>
</dbReference>
<dbReference type="PANTHER" id="PTHR10127">
    <property type="entry name" value="DISCOIDIN, CUB, EGF, LAMININ , AND ZINC METALLOPROTEASE DOMAIN CONTAINING"/>
    <property type="match status" value="1"/>
</dbReference>
<evidence type="ECO:0000256" key="6">
    <source>
        <dbReference type="ARBA" id="ARBA00023049"/>
    </source>
</evidence>
<evidence type="ECO:0000313" key="16">
    <source>
        <dbReference type="WBParaSite" id="GPLIN_001241100"/>
    </source>
</evidence>
<comment type="cofactor">
    <cofactor evidence="10 11">
        <name>Zn(2+)</name>
        <dbReference type="ChEBI" id="CHEBI:29105"/>
    </cofactor>
    <text evidence="10 11">Binds 1 zinc ion per subunit.</text>
</comment>
<dbReference type="Gene3D" id="1.10.10.1940">
    <property type="match status" value="1"/>
</dbReference>
<keyword evidence="15" id="KW-1185">Reference proteome</keyword>
<evidence type="ECO:0000256" key="9">
    <source>
        <dbReference type="PROSITE-ProRule" id="PRU01005"/>
    </source>
</evidence>
<feature type="domain" description="Peptidase M12A" evidence="14">
    <location>
        <begin position="254"/>
        <end position="465"/>
    </location>
</feature>
<dbReference type="GO" id="GO:0006508">
    <property type="term" value="P:proteolysis"/>
    <property type="evidence" value="ECO:0007669"/>
    <property type="project" value="UniProtKB-KW"/>
</dbReference>
<dbReference type="PANTHER" id="PTHR10127:SF802">
    <property type="entry name" value="ZINC METALLOPROTEINASE NAS-10"/>
    <property type="match status" value="1"/>
</dbReference>
<dbReference type="InterPro" id="IPR001506">
    <property type="entry name" value="Peptidase_M12A"/>
</dbReference>
<evidence type="ECO:0000256" key="4">
    <source>
        <dbReference type="ARBA" id="ARBA00022801"/>
    </source>
</evidence>
<dbReference type="InterPro" id="IPR024079">
    <property type="entry name" value="MetalloPept_cat_dom_sf"/>
</dbReference>
<accession>A0A183CHQ5</accession>
<evidence type="ECO:0000313" key="15">
    <source>
        <dbReference type="Proteomes" id="UP000050741"/>
    </source>
</evidence>
<keyword evidence="3 10" id="KW-0479">Metal-binding</keyword>
<keyword evidence="2 10" id="KW-0645">Protease</keyword>
<keyword evidence="6 10" id="KW-0482">Metalloprotease</keyword>
<dbReference type="WBParaSite" id="GPLIN_001241100">
    <property type="protein sequence ID" value="GPLIN_001241100"/>
    <property type="gene ID" value="GPLIN_001241100"/>
</dbReference>
<evidence type="ECO:0000256" key="10">
    <source>
        <dbReference type="PROSITE-ProRule" id="PRU01211"/>
    </source>
</evidence>
<evidence type="ECO:0000259" key="14">
    <source>
        <dbReference type="PROSITE" id="PS51864"/>
    </source>
</evidence>
<keyword evidence="7" id="KW-0865">Zymogen</keyword>
<comment type="function">
    <text evidence="1">Metalloprotease.</text>
</comment>
<dbReference type="SUPFAM" id="SSF55486">
    <property type="entry name" value="Metalloproteases ('zincins'), catalytic domain"/>
    <property type="match status" value="1"/>
</dbReference>
<dbReference type="PROSITE" id="PS51670">
    <property type="entry name" value="SHKT"/>
    <property type="match status" value="1"/>
</dbReference>
<feature type="binding site" evidence="10">
    <location>
        <position position="355"/>
    </location>
    <ligand>
        <name>Zn(2+)</name>
        <dbReference type="ChEBI" id="CHEBI:29105"/>
        <note>catalytic</note>
    </ligand>
</feature>
<proteinExistence type="predicted"/>
<comment type="caution">
    <text evidence="9">Lacks conserved residue(s) required for the propagation of feature annotation.</text>
</comment>
<organism evidence="15 16">
    <name type="scientific">Globodera pallida</name>
    <name type="common">Potato cyst nematode worm</name>
    <name type="synonym">Heterodera pallida</name>
    <dbReference type="NCBI Taxonomy" id="36090"/>
    <lineage>
        <taxon>Eukaryota</taxon>
        <taxon>Metazoa</taxon>
        <taxon>Ecdysozoa</taxon>
        <taxon>Nematoda</taxon>
        <taxon>Chromadorea</taxon>
        <taxon>Rhabditida</taxon>
        <taxon>Tylenchina</taxon>
        <taxon>Tylenchomorpha</taxon>
        <taxon>Tylenchoidea</taxon>
        <taxon>Heteroderidae</taxon>
        <taxon>Heteroderinae</taxon>
        <taxon>Globodera</taxon>
    </lineage>
</organism>
<dbReference type="AlphaFoldDB" id="A0A183CHQ5"/>
<reference evidence="15" key="2">
    <citation type="submission" date="2014-05" db="EMBL/GenBank/DDBJ databases">
        <title>The genome and life-stage specific transcriptomes of Globodera pallida elucidate key aspects of plant parasitism by a cyst nematode.</title>
        <authorList>
            <person name="Cotton J.A."/>
            <person name="Lilley C.J."/>
            <person name="Jones L.M."/>
            <person name="Kikuchi T."/>
            <person name="Reid A.J."/>
            <person name="Thorpe P."/>
            <person name="Tsai I.J."/>
            <person name="Beasley H."/>
            <person name="Blok V."/>
            <person name="Cock P.J.A."/>
            <person name="Van den Akker S.E."/>
            <person name="Holroyd N."/>
            <person name="Hunt M."/>
            <person name="Mantelin S."/>
            <person name="Naghra H."/>
            <person name="Pain A."/>
            <person name="Palomares-Rius J.E."/>
            <person name="Zarowiecki M."/>
            <person name="Berriman M."/>
            <person name="Jones J.T."/>
            <person name="Urwin P.E."/>
        </authorList>
    </citation>
    <scope>NUCLEOTIDE SEQUENCE [LARGE SCALE GENOMIC DNA]</scope>
    <source>
        <strain evidence="15">Lindley</strain>
    </source>
</reference>
<name>A0A183CHQ5_GLOPA</name>
<evidence type="ECO:0000256" key="2">
    <source>
        <dbReference type="ARBA" id="ARBA00022670"/>
    </source>
</evidence>
<evidence type="ECO:0000259" key="13">
    <source>
        <dbReference type="PROSITE" id="PS51670"/>
    </source>
</evidence>
<feature type="binding site" evidence="10">
    <location>
        <position position="365"/>
    </location>
    <ligand>
        <name>Zn(2+)</name>
        <dbReference type="ChEBI" id="CHEBI:29105"/>
        <note>catalytic</note>
    </ligand>
</feature>
<feature type="domain" description="ShKT" evidence="13">
    <location>
        <begin position="464"/>
        <end position="500"/>
    </location>
</feature>
<dbReference type="PROSITE" id="PS51864">
    <property type="entry name" value="ASTACIN"/>
    <property type="match status" value="1"/>
</dbReference>
<dbReference type="SMART" id="SM00235">
    <property type="entry name" value="ZnMc"/>
    <property type="match status" value="1"/>
</dbReference>
<reference evidence="16" key="3">
    <citation type="submission" date="2016-06" db="UniProtKB">
        <authorList>
            <consortium name="WormBaseParasite"/>
        </authorList>
    </citation>
    <scope>IDENTIFICATION</scope>
</reference>
<keyword evidence="5 10" id="KW-0862">Zinc</keyword>
<keyword evidence="4 10" id="KW-0378">Hydrolase</keyword>
<evidence type="ECO:0000256" key="7">
    <source>
        <dbReference type="ARBA" id="ARBA00023145"/>
    </source>
</evidence>
<evidence type="ECO:0000256" key="12">
    <source>
        <dbReference type="SAM" id="MobiDB-lite"/>
    </source>
</evidence>
<sequence>MVVVSKHLLLRLLLLFLLLLANPCVAQFDFGQLLGGVGQMTNQGGLNLGGLLGQGQPNAAQNNDQPPRHWHRGGPPPGPPRQQNGGGGGGLENIGGAVEGFLNRVGVNKQFTSQLGRIKIPPIPALAVHNVLDGVPGILRQFLPPQTVGQITAIARQAIESICSSNNCMQQRPEWLHQRASIAQFESLITKTLTPGKTDIQIGRDVEIRLSRTFQVKKALIRKAGLEGRVEPANNGIFQQDLLLTEQQANRAGNSLFFETSPAQKWPVGQPILYMFDQSVPQTDQSSVRAAVQEIQSKSCLTFQESSSKPAGAHLYYVKINNPQFCGLSYVGRITPANPIYLSFLCGNAVGIAIHETMHALGLQHEQLRVDRDTFININWANINPQNYDTFAKSELVKFTSYGVRYDYGSIMHYASNIAAKAPGLKTMTAKTNPGANDPSMGQRRGLSATDVEVLRRMYCMPGCVDANVYCGVWATNNLCQLASTKAWMSQNCRKSCSLCGGG</sequence>
<keyword evidence="11" id="KW-0732">Signal</keyword>
<feature type="active site" evidence="10">
    <location>
        <position position="356"/>
    </location>
</feature>
<dbReference type="EC" id="3.4.24.-" evidence="11"/>
<protein>
    <recommendedName>
        <fullName evidence="11">Metalloendopeptidase</fullName>
        <ecNumber evidence="11">3.4.24.-</ecNumber>
    </recommendedName>
</protein>
<feature type="region of interest" description="Disordered" evidence="12">
    <location>
        <begin position="48"/>
        <end position="90"/>
    </location>
</feature>
<dbReference type="InterPro" id="IPR034035">
    <property type="entry name" value="Astacin-like_dom"/>
</dbReference>
<dbReference type="GO" id="GO:0008270">
    <property type="term" value="F:zinc ion binding"/>
    <property type="evidence" value="ECO:0007669"/>
    <property type="project" value="UniProtKB-UniRule"/>
</dbReference>
<evidence type="ECO:0000256" key="3">
    <source>
        <dbReference type="ARBA" id="ARBA00022723"/>
    </source>
</evidence>
<dbReference type="InterPro" id="IPR006026">
    <property type="entry name" value="Peptidase_Metallo"/>
</dbReference>
<evidence type="ECO:0000256" key="1">
    <source>
        <dbReference type="ARBA" id="ARBA00002657"/>
    </source>
</evidence>
<dbReference type="Pfam" id="PF01400">
    <property type="entry name" value="Astacin"/>
    <property type="match status" value="1"/>
</dbReference>
<dbReference type="Proteomes" id="UP000050741">
    <property type="component" value="Unassembled WGS sequence"/>
</dbReference>
<dbReference type="GO" id="GO:0004222">
    <property type="term" value="F:metalloendopeptidase activity"/>
    <property type="evidence" value="ECO:0007669"/>
    <property type="project" value="UniProtKB-UniRule"/>
</dbReference>
<feature type="chain" id="PRO_5007951449" description="Metalloendopeptidase" evidence="11">
    <location>
        <begin position="27"/>
        <end position="503"/>
    </location>
</feature>
<dbReference type="CDD" id="cd04280">
    <property type="entry name" value="ZnMc_astacin_like"/>
    <property type="match status" value="1"/>
</dbReference>
<dbReference type="InterPro" id="IPR003582">
    <property type="entry name" value="ShKT_dom"/>
</dbReference>
<evidence type="ECO:0000256" key="5">
    <source>
        <dbReference type="ARBA" id="ARBA00022833"/>
    </source>
</evidence>
<evidence type="ECO:0000256" key="8">
    <source>
        <dbReference type="ARBA" id="ARBA00023157"/>
    </source>
</evidence>
<dbReference type="Gene3D" id="3.40.390.10">
    <property type="entry name" value="Collagenase (Catalytic Domain)"/>
    <property type="match status" value="1"/>
</dbReference>
<feature type="signal peptide" evidence="11">
    <location>
        <begin position="1"/>
        <end position="26"/>
    </location>
</feature>
<dbReference type="SMART" id="SM00254">
    <property type="entry name" value="ShKT"/>
    <property type="match status" value="1"/>
</dbReference>